<organism evidence="2 3">
    <name type="scientific">Gomphillus americanus</name>
    <dbReference type="NCBI Taxonomy" id="1940652"/>
    <lineage>
        <taxon>Eukaryota</taxon>
        <taxon>Fungi</taxon>
        <taxon>Dikarya</taxon>
        <taxon>Ascomycota</taxon>
        <taxon>Pezizomycotina</taxon>
        <taxon>Lecanoromycetes</taxon>
        <taxon>OSLEUM clade</taxon>
        <taxon>Ostropomycetidae</taxon>
        <taxon>Ostropales</taxon>
        <taxon>Graphidaceae</taxon>
        <taxon>Gomphilloideae</taxon>
        <taxon>Gomphillus</taxon>
    </lineage>
</organism>
<dbReference type="AlphaFoldDB" id="A0A8H3ICI6"/>
<sequence>MSVSYNTPPRDFTWHGLRFTAPRGPRGILTCITPRELWALFQKANTPVNPLVLSEIKSCLTQVYLGYLEEARSLHLMGSKEYATRKDAWKHSDQWSFLEGIAANNSRGRQDYYEGGGKTLNMQNKACLPSVLTNGKSYALGYSKTQQVTADPSVSGIAGAYEMPQRPLFQEPTAPAAFTDNQSLSSTHSSASVMASSSLTPKASGHEAAARSVIRSVSLDTGSKRRFSISYDADDEHDQNTDKKPKLEGYHGMNFELLGDNVIISSRNFSSLASTMSQDLASTMGGLASCRSKTNVSTNKANGSPEKILALRQSMVSPGKSKDASQRFSAVGSLTDLTMEDGASLWLNYNLGTVLEHYPPNMPAHTNTLDAVQQTFPYLLSLKTRLVSLLSTAEDIRDSHLGKWIREEIGRAIRDTGTAWDCLRIVPAQQNVLYQDMEDKEMGGQNARIRDKQSCAGLADTNDRP</sequence>
<evidence type="ECO:0000256" key="1">
    <source>
        <dbReference type="SAM" id="MobiDB-lite"/>
    </source>
</evidence>
<keyword evidence="3" id="KW-1185">Reference proteome</keyword>
<accession>A0A8H3ICI6</accession>
<proteinExistence type="predicted"/>
<protein>
    <submittedName>
        <fullName evidence="2">Uncharacterized protein</fullName>
    </submittedName>
</protein>
<evidence type="ECO:0000313" key="2">
    <source>
        <dbReference type="EMBL" id="CAF9923047.1"/>
    </source>
</evidence>
<gene>
    <name evidence="2" type="ORF">GOMPHAMPRED_002721</name>
</gene>
<comment type="caution">
    <text evidence="2">The sequence shown here is derived from an EMBL/GenBank/DDBJ whole genome shotgun (WGS) entry which is preliminary data.</text>
</comment>
<reference evidence="2" key="1">
    <citation type="submission" date="2021-03" db="EMBL/GenBank/DDBJ databases">
        <authorList>
            <person name="Tagirdzhanova G."/>
        </authorList>
    </citation>
    <scope>NUCLEOTIDE SEQUENCE</scope>
</reference>
<name>A0A8H3ICI6_9LECA</name>
<dbReference type="Proteomes" id="UP000664169">
    <property type="component" value="Unassembled WGS sequence"/>
</dbReference>
<feature type="region of interest" description="Disordered" evidence="1">
    <location>
        <begin position="178"/>
        <end position="207"/>
    </location>
</feature>
<dbReference type="EMBL" id="CAJPDQ010000019">
    <property type="protein sequence ID" value="CAF9923047.1"/>
    <property type="molecule type" value="Genomic_DNA"/>
</dbReference>
<feature type="compositionally biased region" description="Low complexity" evidence="1">
    <location>
        <begin position="183"/>
        <end position="200"/>
    </location>
</feature>
<feature type="region of interest" description="Disordered" evidence="1">
    <location>
        <begin position="443"/>
        <end position="465"/>
    </location>
</feature>
<evidence type="ECO:0000313" key="3">
    <source>
        <dbReference type="Proteomes" id="UP000664169"/>
    </source>
</evidence>